<gene>
    <name evidence="2" type="ORF">JF537_14000</name>
</gene>
<dbReference type="EMBL" id="JAEMWV010000006">
    <property type="protein sequence ID" value="MBN8252689.1"/>
    <property type="molecule type" value="Genomic_DNA"/>
</dbReference>
<accession>A0A8I1MIE6</accession>
<dbReference type="AlphaFoldDB" id="A0A8I1MIE6"/>
<protein>
    <recommendedName>
        <fullName evidence="4">Lipoprotein</fullName>
    </recommendedName>
</protein>
<name>A0A8I1MIE6_9BACI</name>
<feature type="signal peptide" evidence="1">
    <location>
        <begin position="1"/>
        <end position="20"/>
    </location>
</feature>
<dbReference type="Proteomes" id="UP000664578">
    <property type="component" value="Unassembled WGS sequence"/>
</dbReference>
<sequence>MKKLIIFLSIAYLVILTACNQESTGTDKGSSAVIIVVQNNEYNGTEDKLDKSKEIGEQIGTVEQKTKANEMPENNQSNYYEVGTKIYSVKGTEEYIIVEDKDNKKQLLKKVTKEG</sequence>
<feature type="chain" id="PRO_5034804384" description="Lipoprotein" evidence="1">
    <location>
        <begin position="21"/>
        <end position="115"/>
    </location>
</feature>
<dbReference type="RefSeq" id="WP_206782795.1">
    <property type="nucleotide sequence ID" value="NZ_JAEMWV010000006.1"/>
</dbReference>
<evidence type="ECO:0000256" key="1">
    <source>
        <dbReference type="SAM" id="SignalP"/>
    </source>
</evidence>
<evidence type="ECO:0000313" key="3">
    <source>
        <dbReference type="Proteomes" id="UP000664578"/>
    </source>
</evidence>
<keyword evidence="1" id="KW-0732">Signal</keyword>
<proteinExistence type="predicted"/>
<reference evidence="2" key="1">
    <citation type="submission" date="2020-12" db="EMBL/GenBank/DDBJ databases">
        <title>PHA producing bacteria isolated from mangrove.</title>
        <authorList>
            <person name="Zheng W."/>
            <person name="Yu S."/>
            <person name="Huang Y."/>
        </authorList>
    </citation>
    <scope>NUCLEOTIDE SEQUENCE</scope>
    <source>
        <strain evidence="2">GN22-4</strain>
    </source>
</reference>
<evidence type="ECO:0008006" key="4">
    <source>
        <dbReference type="Google" id="ProtNLM"/>
    </source>
</evidence>
<evidence type="ECO:0000313" key="2">
    <source>
        <dbReference type="EMBL" id="MBN8252689.1"/>
    </source>
</evidence>
<organism evidence="2 3">
    <name type="scientific">Priestia flexa</name>
    <dbReference type="NCBI Taxonomy" id="86664"/>
    <lineage>
        <taxon>Bacteria</taxon>
        <taxon>Bacillati</taxon>
        <taxon>Bacillota</taxon>
        <taxon>Bacilli</taxon>
        <taxon>Bacillales</taxon>
        <taxon>Bacillaceae</taxon>
        <taxon>Priestia</taxon>
    </lineage>
</organism>
<comment type="caution">
    <text evidence="2">The sequence shown here is derived from an EMBL/GenBank/DDBJ whole genome shotgun (WGS) entry which is preliminary data.</text>
</comment>
<dbReference type="PROSITE" id="PS51257">
    <property type="entry name" value="PROKAR_LIPOPROTEIN"/>
    <property type="match status" value="1"/>
</dbReference>